<evidence type="ECO:0000313" key="2">
    <source>
        <dbReference type="Proteomes" id="UP000289886"/>
    </source>
</evidence>
<name>A0A444U271_ACIRT</name>
<accession>A0A444U271</accession>
<dbReference type="AlphaFoldDB" id="A0A444U271"/>
<organism evidence="1 2">
    <name type="scientific">Acipenser ruthenus</name>
    <name type="common">Sterlet sturgeon</name>
    <dbReference type="NCBI Taxonomy" id="7906"/>
    <lineage>
        <taxon>Eukaryota</taxon>
        <taxon>Metazoa</taxon>
        <taxon>Chordata</taxon>
        <taxon>Craniata</taxon>
        <taxon>Vertebrata</taxon>
        <taxon>Euteleostomi</taxon>
        <taxon>Actinopterygii</taxon>
        <taxon>Chondrostei</taxon>
        <taxon>Acipenseriformes</taxon>
        <taxon>Acipenseridae</taxon>
        <taxon>Acipenser</taxon>
    </lineage>
</organism>
<proteinExistence type="predicted"/>
<sequence length="134" mass="14702">MSAAPTAPTEEDNVPGAMVASTDEVNREAVDIVVKYFNSIARIPKAFRLESVSPVTGLKLVRVCKACFAVRDNGNFDNAQRYIDCTSKEGFNQKRIDWMTGACDRVKASIKPYFTGSFSAMLLSSPKDDLELIA</sequence>
<comment type="caution">
    <text evidence="1">The sequence shown here is derived from an EMBL/GenBank/DDBJ whole genome shotgun (WGS) entry which is preliminary data.</text>
</comment>
<reference evidence="1 2" key="1">
    <citation type="submission" date="2019-01" db="EMBL/GenBank/DDBJ databases">
        <title>Draft Genome and Complete Hox-Cluster Characterization of the Sterlet Sturgeon (Acipenser ruthenus).</title>
        <authorList>
            <person name="Wei Q."/>
        </authorList>
    </citation>
    <scope>NUCLEOTIDE SEQUENCE [LARGE SCALE GENOMIC DNA]</scope>
    <source>
        <strain evidence="1">WHYD16114868_AA</strain>
        <tissue evidence="1">Blood</tissue>
    </source>
</reference>
<keyword evidence="2" id="KW-1185">Reference proteome</keyword>
<gene>
    <name evidence="1" type="ORF">EOD39_2355</name>
</gene>
<evidence type="ECO:0000313" key="1">
    <source>
        <dbReference type="EMBL" id="RXM29258.1"/>
    </source>
</evidence>
<protein>
    <submittedName>
        <fullName evidence="1">Uncharacterized protein</fullName>
    </submittedName>
</protein>
<dbReference type="Proteomes" id="UP000289886">
    <property type="component" value="Unassembled WGS sequence"/>
</dbReference>
<dbReference type="EMBL" id="SCEB01215499">
    <property type="protein sequence ID" value="RXM29258.1"/>
    <property type="molecule type" value="Genomic_DNA"/>
</dbReference>